<accession>A0AAW5BYV3</accession>
<evidence type="ECO:0000256" key="2">
    <source>
        <dbReference type="ARBA" id="ARBA00004370"/>
    </source>
</evidence>
<dbReference type="Pfam" id="PF02518">
    <property type="entry name" value="HATPase_c"/>
    <property type="match status" value="1"/>
</dbReference>
<dbReference type="GO" id="GO:0016036">
    <property type="term" value="P:cellular response to phosphate starvation"/>
    <property type="evidence" value="ECO:0007669"/>
    <property type="project" value="TreeGrafter"/>
</dbReference>
<reference evidence="11 12" key="1">
    <citation type="journal article" date="2020" name="Cell Host Microbe">
        <title>Functional and Genomic Variation between Human-Derived Isolates of Lachnospiraceae Reveals Inter- and Intra-Species Diversity.</title>
        <authorList>
            <person name="Sorbara M.T."/>
            <person name="Littmann E.R."/>
            <person name="Fontana E."/>
            <person name="Moody T.U."/>
            <person name="Kohout C.E."/>
            <person name="Gjonbalaj M."/>
            <person name="Eaton V."/>
            <person name="Seok R."/>
            <person name="Leiner I.M."/>
            <person name="Pamer E.G."/>
        </authorList>
    </citation>
    <scope>NUCLEOTIDE SEQUENCE [LARGE SCALE GENOMIC DNA]</scope>
    <source>
        <strain evidence="11 12">MSK.1.17</strain>
    </source>
</reference>
<dbReference type="GO" id="GO:0004721">
    <property type="term" value="F:phosphoprotein phosphatase activity"/>
    <property type="evidence" value="ECO:0007669"/>
    <property type="project" value="TreeGrafter"/>
</dbReference>
<dbReference type="RefSeq" id="WP_165641956.1">
    <property type="nucleotide sequence ID" value="NZ_JAAITT010000087.1"/>
</dbReference>
<dbReference type="InterPro" id="IPR036097">
    <property type="entry name" value="HisK_dim/P_sf"/>
</dbReference>
<dbReference type="Proteomes" id="UP000669239">
    <property type="component" value="Unassembled WGS sequence"/>
</dbReference>
<dbReference type="InterPro" id="IPR036890">
    <property type="entry name" value="HATPase_C_sf"/>
</dbReference>
<dbReference type="PANTHER" id="PTHR45453">
    <property type="entry name" value="PHOSPHATE REGULON SENSOR PROTEIN PHOR"/>
    <property type="match status" value="1"/>
</dbReference>
<dbReference type="EC" id="2.7.13.3" evidence="3"/>
<comment type="catalytic activity">
    <reaction evidence="1">
        <text>ATP + protein L-histidine = ADP + protein N-phospho-L-histidine.</text>
        <dbReference type="EC" id="2.7.13.3"/>
    </reaction>
</comment>
<keyword evidence="8" id="KW-0472">Membrane</keyword>
<protein>
    <recommendedName>
        <fullName evidence="3">histidine kinase</fullName>
        <ecNumber evidence="3">2.7.13.3</ecNumber>
    </recommendedName>
</protein>
<evidence type="ECO:0000259" key="9">
    <source>
        <dbReference type="PROSITE" id="PS50109"/>
    </source>
</evidence>
<dbReference type="InterPro" id="IPR003661">
    <property type="entry name" value="HisK_dim/P_dom"/>
</dbReference>
<keyword evidence="5" id="KW-0808">Transferase</keyword>
<dbReference type="InterPro" id="IPR003594">
    <property type="entry name" value="HATPase_dom"/>
</dbReference>
<organism evidence="10 13">
    <name type="scientific">Enterocloster aldenensis</name>
    <dbReference type="NCBI Taxonomy" id="358742"/>
    <lineage>
        <taxon>Bacteria</taxon>
        <taxon>Bacillati</taxon>
        <taxon>Bacillota</taxon>
        <taxon>Clostridia</taxon>
        <taxon>Lachnospirales</taxon>
        <taxon>Lachnospiraceae</taxon>
        <taxon>Enterocloster</taxon>
    </lineage>
</organism>
<comment type="caution">
    <text evidence="10">The sequence shown here is derived from an EMBL/GenBank/DDBJ whole genome shotgun (WGS) entry which is preliminary data.</text>
</comment>
<keyword evidence="8" id="KW-1133">Transmembrane helix</keyword>
<dbReference type="PRINTS" id="PR00344">
    <property type="entry name" value="BCTRLSENSOR"/>
</dbReference>
<dbReference type="SMART" id="SM00388">
    <property type="entry name" value="HisKA"/>
    <property type="match status" value="1"/>
</dbReference>
<evidence type="ECO:0000256" key="1">
    <source>
        <dbReference type="ARBA" id="ARBA00000085"/>
    </source>
</evidence>
<evidence type="ECO:0000313" key="11">
    <source>
        <dbReference type="EMBL" id="NSJ52627.1"/>
    </source>
</evidence>
<keyword evidence="12" id="KW-1185">Reference proteome</keyword>
<dbReference type="PANTHER" id="PTHR45453:SF1">
    <property type="entry name" value="PHOSPHATE REGULON SENSOR PROTEIN PHOR"/>
    <property type="match status" value="1"/>
</dbReference>
<dbReference type="Proteomes" id="UP001299608">
    <property type="component" value="Unassembled WGS sequence"/>
</dbReference>
<evidence type="ECO:0000256" key="6">
    <source>
        <dbReference type="ARBA" id="ARBA00022777"/>
    </source>
</evidence>
<dbReference type="Gene3D" id="3.30.565.10">
    <property type="entry name" value="Histidine kinase-like ATPase, C-terminal domain"/>
    <property type="match status" value="1"/>
</dbReference>
<dbReference type="GO" id="GO:0000155">
    <property type="term" value="F:phosphorelay sensor kinase activity"/>
    <property type="evidence" value="ECO:0007669"/>
    <property type="project" value="InterPro"/>
</dbReference>
<feature type="domain" description="Histidine kinase" evidence="9">
    <location>
        <begin position="194"/>
        <end position="403"/>
    </location>
</feature>
<proteinExistence type="predicted"/>
<dbReference type="Gene3D" id="1.10.287.130">
    <property type="match status" value="1"/>
</dbReference>
<dbReference type="EMBL" id="JAKNGE010000008">
    <property type="protein sequence ID" value="MCG4745441.1"/>
    <property type="molecule type" value="Genomic_DNA"/>
</dbReference>
<keyword evidence="4" id="KW-0597">Phosphoprotein</keyword>
<evidence type="ECO:0000256" key="8">
    <source>
        <dbReference type="SAM" id="Phobius"/>
    </source>
</evidence>
<evidence type="ECO:0000313" key="12">
    <source>
        <dbReference type="Proteomes" id="UP000669239"/>
    </source>
</evidence>
<evidence type="ECO:0000256" key="7">
    <source>
        <dbReference type="ARBA" id="ARBA00023012"/>
    </source>
</evidence>
<reference evidence="10" key="3">
    <citation type="submission" date="2022-01" db="EMBL/GenBank/DDBJ databases">
        <title>Collection of gut derived symbiotic bacterial strains cultured from healthy donors.</title>
        <authorList>
            <person name="Lin H."/>
            <person name="Kohout C."/>
            <person name="Waligurski E."/>
            <person name="Pamer E.G."/>
        </authorList>
    </citation>
    <scope>NUCLEOTIDE SEQUENCE</scope>
    <source>
        <strain evidence="10">DFI.6.55</strain>
    </source>
</reference>
<evidence type="ECO:0000313" key="10">
    <source>
        <dbReference type="EMBL" id="MCG4745441.1"/>
    </source>
</evidence>
<evidence type="ECO:0000256" key="5">
    <source>
        <dbReference type="ARBA" id="ARBA00022679"/>
    </source>
</evidence>
<feature type="transmembrane region" description="Helical" evidence="8">
    <location>
        <begin position="149"/>
        <end position="171"/>
    </location>
</feature>
<gene>
    <name evidence="11" type="ORF">G5B36_28725</name>
    <name evidence="10" type="ORF">L0N08_08485</name>
</gene>
<evidence type="ECO:0000313" key="13">
    <source>
        <dbReference type="Proteomes" id="UP001299608"/>
    </source>
</evidence>
<dbReference type="SUPFAM" id="SSF55874">
    <property type="entry name" value="ATPase domain of HSP90 chaperone/DNA topoisomerase II/histidine kinase"/>
    <property type="match status" value="1"/>
</dbReference>
<dbReference type="GO" id="GO:0005886">
    <property type="term" value="C:plasma membrane"/>
    <property type="evidence" value="ECO:0007669"/>
    <property type="project" value="TreeGrafter"/>
</dbReference>
<dbReference type="Pfam" id="PF00512">
    <property type="entry name" value="HisKA"/>
    <property type="match status" value="1"/>
</dbReference>
<dbReference type="InterPro" id="IPR004358">
    <property type="entry name" value="Sig_transdc_His_kin-like_C"/>
</dbReference>
<keyword evidence="8" id="KW-0812">Transmembrane</keyword>
<sequence>MKKTLRKKFIVFAMSAVTILLVVLVGAISGLSWIILDSQSSVVLHTLAGGGGKFPPVEPPRPMPFAPPMDMDIIQSARFFMVRTARDGTVLDVNIDHISSVSAEQAAQYAGQITGASGKIEGYKYEVKQSGADRLIFFMDISGQFRMCVMALSISSAIALICWLVILLFVIPLSGQVVRPILAGMEKQKQFITNAGHELKTPLAIIQSNNDAATLIYGESKYSRNIRLQTQRLNVLMTNLLTLARLDEETKLPTERVDISGLMNGMLPSWEDAAAEKQISLSVKIQPHVFMQAHRDTFSQMISILLDNAVKYTPKDGIIRFSVSGDGGHIVIAEENTCDTPGNSDPERLFERFFRGDSARTQSSTVSGYGIGLSAARAIAQAFGGTLTAEYTETGTIRFTARF</sequence>
<dbReference type="SMART" id="SM00387">
    <property type="entry name" value="HATPase_c"/>
    <property type="match status" value="1"/>
</dbReference>
<dbReference type="PROSITE" id="PS50109">
    <property type="entry name" value="HIS_KIN"/>
    <property type="match status" value="1"/>
</dbReference>
<dbReference type="AlphaFoldDB" id="A0AAW5BYV3"/>
<dbReference type="EMBL" id="JAAITT010000087">
    <property type="protein sequence ID" value="NSJ52627.1"/>
    <property type="molecule type" value="Genomic_DNA"/>
</dbReference>
<keyword evidence="7" id="KW-0902">Two-component regulatory system</keyword>
<evidence type="ECO:0000256" key="4">
    <source>
        <dbReference type="ARBA" id="ARBA00022553"/>
    </source>
</evidence>
<keyword evidence="6 10" id="KW-0418">Kinase</keyword>
<feature type="transmembrane region" description="Helical" evidence="8">
    <location>
        <begin position="9"/>
        <end position="36"/>
    </location>
</feature>
<comment type="subcellular location">
    <subcellularLocation>
        <location evidence="2">Membrane</location>
    </subcellularLocation>
</comment>
<reference evidence="11" key="2">
    <citation type="submission" date="2020-02" db="EMBL/GenBank/DDBJ databases">
        <authorList>
            <person name="Littmann E."/>
            <person name="Sorbara M."/>
        </authorList>
    </citation>
    <scope>NUCLEOTIDE SEQUENCE</scope>
    <source>
        <strain evidence="11">MSK.1.17</strain>
    </source>
</reference>
<name>A0AAW5BYV3_9FIRM</name>
<dbReference type="InterPro" id="IPR050351">
    <property type="entry name" value="BphY/WalK/GraS-like"/>
</dbReference>
<dbReference type="InterPro" id="IPR005467">
    <property type="entry name" value="His_kinase_dom"/>
</dbReference>
<evidence type="ECO:0000256" key="3">
    <source>
        <dbReference type="ARBA" id="ARBA00012438"/>
    </source>
</evidence>
<dbReference type="CDD" id="cd00082">
    <property type="entry name" value="HisKA"/>
    <property type="match status" value="1"/>
</dbReference>
<dbReference type="SUPFAM" id="SSF47384">
    <property type="entry name" value="Homodimeric domain of signal transducing histidine kinase"/>
    <property type="match status" value="1"/>
</dbReference>